<dbReference type="AlphaFoldDB" id="A0A7J4JLW3"/>
<reference evidence="2" key="3">
    <citation type="submission" date="2021-05" db="EMBL/GenBank/DDBJ databases">
        <title>Protein family content uncovers lineage relationships and bacterial pathway maintenance mechanisms in DPANN archaea.</title>
        <authorList>
            <person name="Castelle C.J."/>
            <person name="Meheust R."/>
            <person name="Jaffe A.L."/>
            <person name="Seitz K."/>
            <person name="Gong X."/>
            <person name="Baker B.J."/>
            <person name="Banfield J.F."/>
        </authorList>
    </citation>
    <scope>NUCLEOTIDE SEQUENCE</scope>
    <source>
        <strain evidence="2">RIFCSPLOWO2_01_FULL_58_19</strain>
    </source>
</reference>
<organism evidence="1 3">
    <name type="scientific">Candidatus Iainarchaeum sp</name>
    <dbReference type="NCBI Taxonomy" id="3101447"/>
    <lineage>
        <taxon>Archaea</taxon>
        <taxon>Candidatus Iainarchaeota</taxon>
        <taxon>Candidatus Iainarchaeia</taxon>
        <taxon>Candidatus Iainarchaeales</taxon>
        <taxon>Candidatus Iainarchaeaceae</taxon>
        <taxon>Candidatus Iainarchaeum</taxon>
    </lineage>
</organism>
<dbReference type="EMBL" id="JAGVWE010000003">
    <property type="protein sequence ID" value="MBS3062849.1"/>
    <property type="molecule type" value="Genomic_DNA"/>
</dbReference>
<dbReference type="Proteomes" id="UP000678237">
    <property type="component" value="Unassembled WGS sequence"/>
</dbReference>
<evidence type="ECO:0000313" key="2">
    <source>
        <dbReference type="EMBL" id="MBS3062849.1"/>
    </source>
</evidence>
<accession>A0A7J4JLW3</accession>
<evidence type="ECO:0000313" key="1">
    <source>
        <dbReference type="EMBL" id="HIH16887.1"/>
    </source>
</evidence>
<protein>
    <submittedName>
        <fullName evidence="1">Uncharacterized protein</fullName>
    </submittedName>
</protein>
<comment type="caution">
    <text evidence="1">The sequence shown here is derived from an EMBL/GenBank/DDBJ whole genome shotgun (WGS) entry which is preliminary data.</text>
</comment>
<reference evidence="2" key="2">
    <citation type="submission" date="2021-03" db="EMBL/GenBank/DDBJ databases">
        <authorList>
            <person name="Jaffe A."/>
        </authorList>
    </citation>
    <scope>NUCLEOTIDE SEQUENCE</scope>
    <source>
        <strain evidence="2">RIFCSPLOWO2_01_FULL_58_19</strain>
    </source>
</reference>
<dbReference type="Proteomes" id="UP000564964">
    <property type="component" value="Unassembled WGS sequence"/>
</dbReference>
<sequence length="183" mass="21047">MVARKYGLDPQRLDTLEKRLQRKERKAASRSLADPKVRARLKVTLARLHRLRVLKQAREWLVHYPNTLNAGHGFRSREPGYQLGLALAEEQERVRQKTGLALTSAEIERFLKQPGQAERVQQWWDHEVPLKSLAEIGSFGDVGNLGRKVAQITNQIILQIATQRKLPLRAVVSHIVRRVFLID</sequence>
<dbReference type="EMBL" id="DUGH01000137">
    <property type="protein sequence ID" value="HIH16887.1"/>
    <property type="molecule type" value="Genomic_DNA"/>
</dbReference>
<evidence type="ECO:0000313" key="3">
    <source>
        <dbReference type="Proteomes" id="UP000564964"/>
    </source>
</evidence>
<name>A0A7J4JLW3_9ARCH</name>
<proteinExistence type="predicted"/>
<reference evidence="1" key="1">
    <citation type="journal article" date="2020" name="bioRxiv">
        <title>A rank-normalized archaeal taxonomy based on genome phylogeny resolves widespread incomplete and uneven classifications.</title>
        <authorList>
            <person name="Rinke C."/>
            <person name="Chuvochina M."/>
            <person name="Mussig A.J."/>
            <person name="Chaumeil P.-A."/>
            <person name="Waite D.W."/>
            <person name="Whitman W.B."/>
            <person name="Parks D.H."/>
            <person name="Hugenholtz P."/>
        </authorList>
    </citation>
    <scope>NUCLEOTIDE SEQUENCE</scope>
    <source>
        <strain evidence="1">UBA10219</strain>
    </source>
</reference>
<gene>
    <name evidence="1" type="ORF">HA252_05780</name>
    <name evidence="2" type="ORF">J4203_03175</name>
</gene>